<protein>
    <submittedName>
        <fullName evidence="2">Helix-turn-helix transcriptional regulator</fullName>
    </submittedName>
</protein>
<dbReference type="InterPro" id="IPR001387">
    <property type="entry name" value="Cro/C1-type_HTH"/>
</dbReference>
<gene>
    <name evidence="2" type="ORF">HGB38_05235</name>
</gene>
<dbReference type="EMBL" id="JAAXOS010000002">
    <property type="protein sequence ID" value="NKY25638.1"/>
    <property type="molecule type" value="Genomic_DNA"/>
</dbReference>
<dbReference type="InterPro" id="IPR010982">
    <property type="entry name" value="Lambda_DNA-bd_dom_sf"/>
</dbReference>
<proteinExistence type="predicted"/>
<comment type="caution">
    <text evidence="2">The sequence shown here is derived from an EMBL/GenBank/DDBJ whole genome shotgun (WGS) entry which is preliminary data.</text>
</comment>
<dbReference type="AlphaFoldDB" id="A0A7X6L0V7"/>
<sequence>MFTSRSMGAPAAGGFRHRSRLTASGVPCRHDIAPAARAPRASKNGERTATLSSARGAVCDICRCPAPPGYLCLKFAHHSGFREQGRKVIDHEMDGVWTTPRFRKLLAEGQPGQALALVRKEMGLSQADFGALLHWDRTHAGRVERGEVGTIFDIRELVRAADALGVPRKALLPILLGPVDPRTIEDGGKGADDMDRRQFGLAATITTMAASAPAPSVSRQVGSGHVNYFQTLTRRMWNHDNHFGGGDIAEFALRQYGLARRLLDHGVYGRHTGLRLLTETSRLARCTGWLCLDAGRTTVARQCYIEAVLMAEQADNDELLANALASLTFLTTERPASREPVRLAQRASHLARRIPSARLNAVRSAREAVAHAAIGERQDFEQAMTRAWREVDRGLDDVDEPVWLHHVTPTEIRSIEARGRVYLGQHDRAVGTYRDTIGDGGTQRPRDEASYRTYYAAALAGLGDTTSAITEAHAALTLLEGPVNSPRLLTELRPVRTAANHTRGDDAEHFRLRFDTLTRTA</sequence>
<dbReference type="InterPro" id="IPR011990">
    <property type="entry name" value="TPR-like_helical_dom_sf"/>
</dbReference>
<dbReference type="Pfam" id="PF13560">
    <property type="entry name" value="HTH_31"/>
    <property type="match status" value="1"/>
</dbReference>
<accession>A0A7X6L0V7</accession>
<name>A0A7X6L0V7_9NOCA</name>
<dbReference type="GO" id="GO:0003677">
    <property type="term" value="F:DNA binding"/>
    <property type="evidence" value="ECO:0007669"/>
    <property type="project" value="InterPro"/>
</dbReference>
<organism evidence="2 3">
    <name type="scientific">Nocardia gamkensis</name>
    <dbReference type="NCBI Taxonomy" id="352869"/>
    <lineage>
        <taxon>Bacteria</taxon>
        <taxon>Bacillati</taxon>
        <taxon>Actinomycetota</taxon>
        <taxon>Actinomycetes</taxon>
        <taxon>Mycobacteriales</taxon>
        <taxon>Nocardiaceae</taxon>
        <taxon>Nocardia</taxon>
    </lineage>
</organism>
<dbReference type="Gene3D" id="1.10.260.40">
    <property type="entry name" value="lambda repressor-like DNA-binding domains"/>
    <property type="match status" value="1"/>
</dbReference>
<dbReference type="SMART" id="SM00530">
    <property type="entry name" value="HTH_XRE"/>
    <property type="match status" value="1"/>
</dbReference>
<dbReference type="Gene3D" id="1.25.40.10">
    <property type="entry name" value="Tetratricopeptide repeat domain"/>
    <property type="match status" value="1"/>
</dbReference>
<feature type="domain" description="HTH cro/C1-type" evidence="1">
    <location>
        <begin position="115"/>
        <end position="171"/>
    </location>
</feature>
<reference evidence="2 3" key="1">
    <citation type="submission" date="2020-04" db="EMBL/GenBank/DDBJ databases">
        <title>MicrobeNet Type strains.</title>
        <authorList>
            <person name="Nicholson A.C."/>
        </authorList>
    </citation>
    <scope>NUCLEOTIDE SEQUENCE [LARGE SCALE GENOMIC DNA]</scope>
    <source>
        <strain evidence="2 3">DSM 44956</strain>
    </source>
</reference>
<dbReference type="SUPFAM" id="SSF47413">
    <property type="entry name" value="lambda repressor-like DNA-binding domains"/>
    <property type="match status" value="1"/>
</dbReference>
<evidence type="ECO:0000313" key="3">
    <source>
        <dbReference type="Proteomes" id="UP000540698"/>
    </source>
</evidence>
<keyword evidence="3" id="KW-1185">Reference proteome</keyword>
<dbReference type="RefSeq" id="WP_168434067.1">
    <property type="nucleotide sequence ID" value="NZ_JAAXOS010000002.1"/>
</dbReference>
<evidence type="ECO:0000259" key="1">
    <source>
        <dbReference type="PROSITE" id="PS50943"/>
    </source>
</evidence>
<evidence type="ECO:0000313" key="2">
    <source>
        <dbReference type="EMBL" id="NKY25638.1"/>
    </source>
</evidence>
<dbReference type="Proteomes" id="UP000540698">
    <property type="component" value="Unassembled WGS sequence"/>
</dbReference>
<dbReference type="CDD" id="cd00093">
    <property type="entry name" value="HTH_XRE"/>
    <property type="match status" value="1"/>
</dbReference>
<dbReference type="PROSITE" id="PS50943">
    <property type="entry name" value="HTH_CROC1"/>
    <property type="match status" value="1"/>
</dbReference>